<dbReference type="Pfam" id="PF07690">
    <property type="entry name" value="MFS_1"/>
    <property type="match status" value="1"/>
</dbReference>
<feature type="transmembrane region" description="Helical" evidence="7">
    <location>
        <begin position="344"/>
        <end position="368"/>
    </location>
</feature>
<feature type="transmembrane region" description="Helical" evidence="7">
    <location>
        <begin position="438"/>
        <end position="459"/>
    </location>
</feature>
<evidence type="ECO:0000256" key="1">
    <source>
        <dbReference type="ARBA" id="ARBA00004141"/>
    </source>
</evidence>
<accession>A0A061HMC6</accession>
<keyword evidence="5 7" id="KW-0472">Membrane</keyword>
<dbReference type="PRINTS" id="PR01036">
    <property type="entry name" value="TCRTETB"/>
</dbReference>
<dbReference type="InterPro" id="IPR036259">
    <property type="entry name" value="MFS_trans_sf"/>
</dbReference>
<evidence type="ECO:0000256" key="3">
    <source>
        <dbReference type="ARBA" id="ARBA00022692"/>
    </source>
</evidence>
<organism evidence="10">
    <name type="scientific">Blumeria graminis f. sp. tritici 96224</name>
    <dbReference type="NCBI Taxonomy" id="1268274"/>
    <lineage>
        <taxon>Eukaryota</taxon>
        <taxon>Fungi</taxon>
        <taxon>Dikarya</taxon>
        <taxon>Ascomycota</taxon>
        <taxon>Pezizomycotina</taxon>
        <taxon>Leotiomycetes</taxon>
        <taxon>Erysiphales</taxon>
        <taxon>Erysiphaceae</taxon>
        <taxon>Blumeria</taxon>
    </lineage>
</organism>
<protein>
    <submittedName>
        <fullName evidence="10">Bgt-4408</fullName>
    </submittedName>
    <submittedName>
        <fullName evidence="9">Transporter of the Major Facilitator Superfamily</fullName>
    </submittedName>
</protein>
<name>A0A061HMC6_BLUGR</name>
<dbReference type="InterPro" id="IPR020846">
    <property type="entry name" value="MFS_dom"/>
</dbReference>
<comment type="subcellular location">
    <subcellularLocation>
        <location evidence="1">Membrane</location>
        <topology evidence="1">Multi-pass membrane protein</topology>
    </subcellularLocation>
</comment>
<reference evidence="10" key="3">
    <citation type="submission" date="2018-07" db="EMBL/GenBank/DDBJ databases">
        <authorList>
            <person name="Quirk P.G."/>
            <person name="Krulwich T.A."/>
        </authorList>
    </citation>
    <scope>NUCLEOTIDE SEQUENCE</scope>
    <source>
        <strain evidence="10">96224</strain>
    </source>
</reference>
<feature type="transmembrane region" description="Helical" evidence="7">
    <location>
        <begin position="149"/>
        <end position="168"/>
    </location>
</feature>
<feature type="transmembrane region" description="Helical" evidence="7">
    <location>
        <begin position="82"/>
        <end position="106"/>
    </location>
</feature>
<evidence type="ECO:0000313" key="11">
    <source>
        <dbReference type="Proteomes" id="UP000053110"/>
    </source>
</evidence>
<reference evidence="11" key="1">
    <citation type="journal article" date="2013" name="Nat. Genet.">
        <title>The wheat powdery mildew genome shows the unique evolution of an obligate biotroph.</title>
        <authorList>
            <person name="Wicker T."/>
            <person name="Oberhaensli S."/>
            <person name="Parlange F."/>
            <person name="Buchmann J.P."/>
            <person name="Shatalina M."/>
            <person name="Roffler S."/>
            <person name="Ben-David R."/>
            <person name="Dolezel J."/>
            <person name="Simkova H."/>
            <person name="Schulze-Lefert P."/>
            <person name="Spanu P.D."/>
            <person name="Bruggmann R."/>
            <person name="Amselem J."/>
            <person name="Quesneville H."/>
            <person name="Ver Loren van Themaat E."/>
            <person name="Paape T."/>
            <person name="Shimizu K.K."/>
            <person name="Keller B."/>
        </authorList>
    </citation>
    <scope>NUCLEOTIDE SEQUENCE [LARGE SCALE GENOMIC DNA]</scope>
    <source>
        <strain evidence="11">96224</strain>
    </source>
</reference>
<dbReference type="InterPro" id="IPR011701">
    <property type="entry name" value="MFS"/>
</dbReference>
<gene>
    <name evidence="9" type="ORF">BGT96224_4408</name>
    <name evidence="10" type="ORF">BGT96224V2_LOCUS574</name>
</gene>
<dbReference type="OrthoDB" id="10021397at2759"/>
<feature type="transmembrane region" description="Helical" evidence="7">
    <location>
        <begin position="174"/>
        <end position="195"/>
    </location>
</feature>
<dbReference type="FunFam" id="1.20.1720.10:FF:000014">
    <property type="entry name" value="MFS drug transporter, putative"/>
    <property type="match status" value="1"/>
</dbReference>
<dbReference type="PROSITE" id="PS50850">
    <property type="entry name" value="MFS"/>
    <property type="match status" value="1"/>
</dbReference>
<proteinExistence type="inferred from homology"/>
<dbReference type="SUPFAM" id="SSF103473">
    <property type="entry name" value="MFS general substrate transporter"/>
    <property type="match status" value="1"/>
</dbReference>
<dbReference type="PANTHER" id="PTHR23501">
    <property type="entry name" value="MAJOR FACILITATOR SUPERFAMILY"/>
    <property type="match status" value="1"/>
</dbReference>
<dbReference type="GO" id="GO:0022857">
    <property type="term" value="F:transmembrane transporter activity"/>
    <property type="evidence" value="ECO:0007669"/>
    <property type="project" value="InterPro"/>
</dbReference>
<evidence type="ECO:0000313" key="10">
    <source>
        <dbReference type="EMBL" id="SUZ07394.1"/>
    </source>
</evidence>
<dbReference type="CDD" id="cd17502">
    <property type="entry name" value="MFS_Azr1_MDR_like"/>
    <property type="match status" value="1"/>
</dbReference>
<evidence type="ECO:0000256" key="2">
    <source>
        <dbReference type="ARBA" id="ARBA00007520"/>
    </source>
</evidence>
<dbReference type="PANTHER" id="PTHR23501:SF102">
    <property type="entry name" value="DRUG TRANSPORTER, PUTATIVE (AFU_ORTHOLOGUE AFUA_3G08530)-RELATED"/>
    <property type="match status" value="1"/>
</dbReference>
<feature type="transmembrane region" description="Helical" evidence="7">
    <location>
        <begin position="234"/>
        <end position="256"/>
    </location>
</feature>
<evidence type="ECO:0000256" key="6">
    <source>
        <dbReference type="SAM" id="MobiDB-lite"/>
    </source>
</evidence>
<feature type="transmembrane region" description="Helical" evidence="7">
    <location>
        <begin position="268"/>
        <end position="292"/>
    </location>
</feature>
<reference evidence="9" key="2">
    <citation type="submission" date="2013-01" db="EMBL/GenBank/DDBJ databases">
        <title>The wheat powdery mildew genome reveals unique evolution of an obligate biotroph.</title>
        <authorList>
            <person name="Oberhaensli S."/>
            <person name="Wicker T."/>
            <person name="Keller B."/>
        </authorList>
    </citation>
    <scope>NUCLEOTIDE SEQUENCE</scope>
    <source>
        <strain evidence="9">96224</strain>
    </source>
</reference>
<dbReference type="EMBL" id="KE373573">
    <property type="protein sequence ID" value="EPQ67413.1"/>
    <property type="molecule type" value="Genomic_DNA"/>
</dbReference>
<evidence type="ECO:0000313" key="9">
    <source>
        <dbReference type="EMBL" id="EPQ67413.1"/>
    </source>
</evidence>
<dbReference type="Proteomes" id="UP000053110">
    <property type="component" value="Unassembled WGS sequence"/>
</dbReference>
<feature type="domain" description="Major facilitator superfamily (MFS) profile" evidence="8">
    <location>
        <begin position="84"/>
        <end position="537"/>
    </location>
</feature>
<keyword evidence="4 7" id="KW-1133">Transmembrane helix</keyword>
<dbReference type="HOGENOM" id="CLU_000960_22_0_1"/>
<dbReference type="GO" id="GO:0005886">
    <property type="term" value="C:plasma membrane"/>
    <property type="evidence" value="ECO:0007669"/>
    <property type="project" value="TreeGrafter"/>
</dbReference>
<keyword evidence="3 7" id="KW-0812">Transmembrane</keyword>
<comment type="similarity">
    <text evidence="2">Belongs to the major facilitator superfamily. TCR/Tet family.</text>
</comment>
<dbReference type="AlphaFoldDB" id="A0A061HMC6"/>
<feature type="transmembrane region" description="Helical" evidence="7">
    <location>
        <begin position="380"/>
        <end position="401"/>
    </location>
</feature>
<feature type="transmembrane region" description="Helical" evidence="7">
    <location>
        <begin position="304"/>
        <end position="323"/>
    </location>
</feature>
<evidence type="ECO:0000256" key="4">
    <source>
        <dbReference type="ARBA" id="ARBA00022989"/>
    </source>
</evidence>
<feature type="transmembrane region" description="Helical" evidence="7">
    <location>
        <begin position="408"/>
        <end position="426"/>
    </location>
</feature>
<feature type="transmembrane region" description="Helical" evidence="7">
    <location>
        <begin position="118"/>
        <end position="137"/>
    </location>
</feature>
<evidence type="ECO:0000256" key="5">
    <source>
        <dbReference type="ARBA" id="ARBA00023136"/>
    </source>
</evidence>
<evidence type="ECO:0000256" key="7">
    <source>
        <dbReference type="SAM" id="Phobius"/>
    </source>
</evidence>
<dbReference type="EMBL" id="UIGY01000001">
    <property type="protein sequence ID" value="SUZ07394.1"/>
    <property type="molecule type" value="Genomic_DNA"/>
</dbReference>
<dbReference type="Gene3D" id="1.20.1720.10">
    <property type="entry name" value="Multidrug resistance protein D"/>
    <property type="match status" value="1"/>
</dbReference>
<feature type="region of interest" description="Disordered" evidence="6">
    <location>
        <begin position="49"/>
        <end position="71"/>
    </location>
</feature>
<feature type="transmembrane region" description="Helical" evidence="7">
    <location>
        <begin position="207"/>
        <end position="228"/>
    </location>
</feature>
<sequence>MQIDGSASVTSMQDLQKNVECTHQVSEYNSTQQSPTPPTHASSQALTVVLGGNQPNTPPPSEPPQELQANDDQRIRPRTEKALILVTLCACTFLSAMEVTVTTTSLPTISKSFTSDAGYSWVGSAYLLANAAFSSTWGKVSDIWGRKPIVILAVSLFAIGSLMAGLSVNLAMLIAARALQGVGGGGMMVMVNICISDLFSLRDRAKYLGLTGVVWVVACSVGPIIGGVLTERISWRWCFFITLPISCAAIPALYCFLDLHNPRTPINVGLKAVDWIGSFLVISGTVMLLLGLEFGGLDYAWTSIQVLILLVFGFATLVGFILYEWKFSSNPIMPLRLFKHYNNVAALIVCSSQSSTFVAGIYFLPLYFQAVLGVNPLRSGFYILPFVLTLSVTSALTGIYVKKTGRNISTIVFGLFFTIIGYSLFMDFDLTNHWEKTIIYQIIAGVGVGPNFQSPLIALQSTTPKKDIAAATANYNFIRHLSTSSSLILGSLIFQGELRKRCLAIVSNLGATAAEALSKSSVGTSIVTIQNLSSEQQLLARTAVLASLRITWSGYVAYSSLSLLTSLGFSPNRLKQSPVADTEAVDEKKKDLYLPKS</sequence>
<dbReference type="Gene3D" id="1.20.1250.20">
    <property type="entry name" value="MFS general substrate transporter like domains"/>
    <property type="match status" value="1"/>
</dbReference>
<evidence type="ECO:0000259" key="8">
    <source>
        <dbReference type="PROSITE" id="PS50850"/>
    </source>
</evidence>